<dbReference type="AlphaFoldDB" id="A0A6I5WN98"/>
<dbReference type="GO" id="GO:0009234">
    <property type="term" value="P:menaquinone biosynthetic process"/>
    <property type="evidence" value="ECO:0007669"/>
    <property type="project" value="UniProtKB-UniRule"/>
</dbReference>
<evidence type="ECO:0000259" key="2">
    <source>
        <dbReference type="Pfam" id="PF00561"/>
    </source>
</evidence>
<dbReference type="GeneID" id="66618213"/>
<dbReference type="EMBL" id="CP041334">
    <property type="protein sequence ID" value="QKY73590.1"/>
    <property type="molecule type" value="Genomic_DNA"/>
</dbReference>
<comment type="pathway">
    <text evidence="1">Quinol/quinone metabolism; 1,4-dihydroxy-2-naphthoate biosynthesis; 1,4-dihydroxy-2-naphthoate from chorismate: step 3/7.</text>
</comment>
<dbReference type="InterPro" id="IPR000073">
    <property type="entry name" value="AB_hydrolase_1"/>
</dbReference>
<proteinExistence type="inferred from homology"/>
<dbReference type="SUPFAM" id="SSF53474">
    <property type="entry name" value="alpha/beta-Hydrolases"/>
    <property type="match status" value="1"/>
</dbReference>
<evidence type="ECO:0000313" key="4">
    <source>
        <dbReference type="Proteomes" id="UP000509790"/>
    </source>
</evidence>
<comment type="subunit">
    <text evidence="1">Monomer.</text>
</comment>
<dbReference type="HAMAP" id="MF_01660">
    <property type="entry name" value="MenH"/>
    <property type="match status" value="1"/>
</dbReference>
<dbReference type="NCBIfam" id="NF008340">
    <property type="entry name" value="PRK11126.1"/>
    <property type="match status" value="1"/>
</dbReference>
<keyword evidence="1" id="KW-0474">Menaquinone biosynthesis</keyword>
<dbReference type="EC" id="4.2.99.20" evidence="1"/>
<dbReference type="UniPathway" id="UPA00079"/>
<dbReference type="UniPathway" id="UPA01057">
    <property type="reaction ID" value="UER00900"/>
</dbReference>
<organism evidence="3 4">
    <name type="scientific">Glaesserella parasuis</name>
    <name type="common">Haemophilus parasuis</name>
    <dbReference type="NCBI Taxonomy" id="738"/>
    <lineage>
        <taxon>Bacteria</taxon>
        <taxon>Pseudomonadati</taxon>
        <taxon>Pseudomonadota</taxon>
        <taxon>Gammaproteobacteria</taxon>
        <taxon>Pasteurellales</taxon>
        <taxon>Pasteurellaceae</taxon>
        <taxon>Glaesserella</taxon>
    </lineage>
</organism>
<dbReference type="NCBIfam" id="TIGR03695">
    <property type="entry name" value="menH_SHCHC"/>
    <property type="match status" value="1"/>
</dbReference>
<dbReference type="RefSeq" id="WP_035498130.1">
    <property type="nucleotide sequence ID" value="NZ_CP009237.1"/>
</dbReference>
<protein>
    <recommendedName>
        <fullName evidence="1">Putative 2-succinyl-6-hydroxy-2,4-cyclohexadiene-1-carboxylate synthase</fullName>
        <shortName evidence="1">SHCHC synthase</shortName>
        <ecNumber evidence="1">4.2.99.20</ecNumber>
    </recommendedName>
</protein>
<comment type="pathway">
    <text evidence="1">Quinol/quinone metabolism; menaquinone biosynthesis.</text>
</comment>
<gene>
    <name evidence="1 3" type="primary">menH</name>
    <name evidence="3" type="ORF">FLK62_10355</name>
</gene>
<dbReference type="InterPro" id="IPR022485">
    <property type="entry name" value="SHCHC_synthase_MenH"/>
</dbReference>
<keyword evidence="1 3" id="KW-0456">Lyase</keyword>
<feature type="domain" description="AB hydrolase-1" evidence="2">
    <location>
        <begin position="13"/>
        <end position="242"/>
    </location>
</feature>
<dbReference type="Proteomes" id="UP000509790">
    <property type="component" value="Chromosome"/>
</dbReference>
<dbReference type="Pfam" id="PF00561">
    <property type="entry name" value="Abhydrolase_1"/>
    <property type="match status" value="1"/>
</dbReference>
<name>A0A6I5WN98_GLAPU</name>
<dbReference type="KEGG" id="hpak:JT17_09350"/>
<dbReference type="PRINTS" id="PR00412">
    <property type="entry name" value="EPOXHYDRLASE"/>
</dbReference>
<comment type="function">
    <text evidence="1">Catalyzes a proton abstraction reaction that results in 2,5-elimination of pyruvate from 2-succinyl-5-enolpyruvyl-6-hydroxy-3-cyclohexene-1-carboxylate (SEPHCHC) and the formation of 2-succinyl-6-hydroxy-2,4-cyclohexadiene-1-carboxylate (SHCHC).</text>
</comment>
<dbReference type="PANTHER" id="PTHR42916:SF1">
    <property type="entry name" value="PROTEIN PHYLLO, CHLOROPLASTIC"/>
    <property type="match status" value="1"/>
</dbReference>
<reference evidence="3 4" key="1">
    <citation type="submission" date="2019-06" db="EMBL/GenBank/DDBJ databases">
        <title>Complete genome sequence of Haemophilus parasuis HPS412.</title>
        <authorList>
            <person name="Yang S."/>
            <person name="Huang C."/>
        </authorList>
    </citation>
    <scope>NUCLEOTIDE SEQUENCE [LARGE SCALE GENOMIC DNA]</scope>
    <source>
        <strain evidence="3 4">HPS412</strain>
    </source>
</reference>
<comment type="similarity">
    <text evidence="1">Belongs to the AB hydrolase superfamily. MenH family.</text>
</comment>
<dbReference type="InterPro" id="IPR029058">
    <property type="entry name" value="AB_hydrolase_fold"/>
</dbReference>
<evidence type="ECO:0000313" key="3">
    <source>
        <dbReference type="EMBL" id="QKY73590.1"/>
    </source>
</evidence>
<dbReference type="InterPro" id="IPR000639">
    <property type="entry name" value="Epox_hydrolase-like"/>
</dbReference>
<dbReference type="GO" id="GO:0070205">
    <property type="term" value="F:2-succinyl-6-hydroxy-2,4-cyclohexadiene-1-carboxylate synthase activity"/>
    <property type="evidence" value="ECO:0007669"/>
    <property type="project" value="UniProtKB-UniRule"/>
</dbReference>
<dbReference type="Gene3D" id="3.40.50.1820">
    <property type="entry name" value="alpha/beta hydrolase"/>
    <property type="match status" value="1"/>
</dbReference>
<accession>A0A6I5WN98</accession>
<dbReference type="PANTHER" id="PTHR42916">
    <property type="entry name" value="2-SUCCINYL-5-ENOLPYRUVYL-6-HYDROXY-3-CYCLOHEXENE-1-CARBOXYLATE SYNTHASE"/>
    <property type="match status" value="1"/>
</dbReference>
<sequence length="255" mass="29108">MLATTWHSHSGTPVVFLHGFLGSQQDWQPVLSLLQNEIAIRPLTLDLAGHGHSQAISCHSFQQAREQLHHILQQHLAEQPFYLVGYSLGGRLALDYALTTQNPYLKGILLEGANIGLSSDEEKKARWQNDCHWADRLSNEPLANVLEDWYRQPVFANLSESKRTDFIKKRLNNHGQALAQMLKATSLAKQSYFSPEQCHQFHGKMLFIMGERDSKFHQMAEQHQLPYHQIANAGHNTHYENPGAFVKHLIQFISK</sequence>
<evidence type="ECO:0000256" key="1">
    <source>
        <dbReference type="HAMAP-Rule" id="MF_01660"/>
    </source>
</evidence>
<comment type="catalytic activity">
    <reaction evidence="1">
        <text>5-enolpyruvoyl-6-hydroxy-2-succinyl-cyclohex-3-ene-1-carboxylate = (1R,6R)-6-hydroxy-2-succinyl-cyclohexa-2,4-diene-1-carboxylate + pyruvate</text>
        <dbReference type="Rhea" id="RHEA:25597"/>
        <dbReference type="ChEBI" id="CHEBI:15361"/>
        <dbReference type="ChEBI" id="CHEBI:58689"/>
        <dbReference type="ChEBI" id="CHEBI:58818"/>
        <dbReference type="EC" id="4.2.99.20"/>
    </reaction>
</comment>